<comment type="caution">
    <text evidence="1">The sequence shown here is derived from an EMBL/GenBank/DDBJ whole genome shotgun (WGS) entry which is preliminary data.</text>
</comment>
<sequence length="167" mass="18460">MLNNKKPELIIPTGGAFVLDESYQGSAIQIGGTKPNVSWDLNTYLYIKLAGYADTKYQNKYVKVTVPADQKVVLFTTLASVSFDQNNQIEDLNLPLQGFALDALDEPKGLRTESSDAIDISISYNKTDGWSRMTSLAEQQSLGSLTIEIVDQPFPTFVKYLVENGNI</sequence>
<dbReference type="RefSeq" id="WP_345490414.1">
    <property type="nucleotide sequence ID" value="NZ_BAABHY010000001.1"/>
</dbReference>
<dbReference type="Proteomes" id="UP001500171">
    <property type="component" value="Unassembled WGS sequence"/>
</dbReference>
<name>A0ABP9N5R1_9GAMM</name>
<accession>A0ABP9N5R1</accession>
<evidence type="ECO:0000313" key="1">
    <source>
        <dbReference type="EMBL" id="GAA5110284.1"/>
    </source>
</evidence>
<dbReference type="EMBL" id="BAABHY010000001">
    <property type="protein sequence ID" value="GAA5110284.1"/>
    <property type="molecule type" value="Genomic_DNA"/>
</dbReference>
<keyword evidence="2" id="KW-1185">Reference proteome</keyword>
<gene>
    <name evidence="1" type="ORF">GCM10023211_14580</name>
</gene>
<reference evidence="2" key="1">
    <citation type="journal article" date="2019" name="Int. J. Syst. Evol. Microbiol.">
        <title>The Global Catalogue of Microorganisms (GCM) 10K type strain sequencing project: providing services to taxonomists for standard genome sequencing and annotation.</title>
        <authorList>
            <consortium name="The Broad Institute Genomics Platform"/>
            <consortium name="The Broad Institute Genome Sequencing Center for Infectious Disease"/>
            <person name="Wu L."/>
            <person name="Ma J."/>
        </authorList>
    </citation>
    <scope>NUCLEOTIDE SEQUENCE [LARGE SCALE GENOMIC DNA]</scope>
    <source>
        <strain evidence="2">JCM 18050</strain>
    </source>
</reference>
<proteinExistence type="predicted"/>
<evidence type="ECO:0000313" key="2">
    <source>
        <dbReference type="Proteomes" id="UP001500171"/>
    </source>
</evidence>
<protein>
    <submittedName>
        <fullName evidence="1">Uncharacterized protein</fullName>
    </submittedName>
</protein>
<organism evidence="1 2">
    <name type="scientific">Orbus sasakiae</name>
    <dbReference type="NCBI Taxonomy" id="1078475"/>
    <lineage>
        <taxon>Bacteria</taxon>
        <taxon>Pseudomonadati</taxon>
        <taxon>Pseudomonadota</taxon>
        <taxon>Gammaproteobacteria</taxon>
        <taxon>Orbales</taxon>
        <taxon>Orbaceae</taxon>
        <taxon>Orbus</taxon>
    </lineage>
</organism>